<dbReference type="InterPro" id="IPR051321">
    <property type="entry name" value="PHA/PHB_synthase"/>
</dbReference>
<organism evidence="1 2">
    <name type="scientific">Alcaligenes endophyticus</name>
    <dbReference type="NCBI Taxonomy" id="1929088"/>
    <lineage>
        <taxon>Bacteria</taxon>
        <taxon>Pseudomonadati</taxon>
        <taxon>Pseudomonadota</taxon>
        <taxon>Betaproteobacteria</taxon>
        <taxon>Burkholderiales</taxon>
        <taxon>Alcaligenaceae</taxon>
        <taxon>Alcaligenes</taxon>
    </lineage>
</organism>
<dbReference type="Pfam" id="PF11339">
    <property type="entry name" value="DUF3141"/>
    <property type="match status" value="1"/>
</dbReference>
<proteinExistence type="predicted"/>
<keyword evidence="2" id="KW-1185">Reference proteome</keyword>
<dbReference type="Proteomes" id="UP001168613">
    <property type="component" value="Unassembled WGS sequence"/>
</dbReference>
<dbReference type="PANTHER" id="PTHR36837">
    <property type="entry name" value="POLY(3-HYDROXYALKANOATE) POLYMERASE SUBUNIT PHAC"/>
    <property type="match status" value="1"/>
</dbReference>
<dbReference type="InterPro" id="IPR024501">
    <property type="entry name" value="DUF3141"/>
</dbReference>
<dbReference type="SUPFAM" id="SSF53474">
    <property type="entry name" value="alpha/beta-Hydrolases"/>
    <property type="match status" value="1"/>
</dbReference>
<dbReference type="PANTHER" id="PTHR36837:SF2">
    <property type="entry name" value="POLY(3-HYDROXYALKANOATE) POLYMERASE SUBUNIT PHAC"/>
    <property type="match status" value="1"/>
</dbReference>
<evidence type="ECO:0000313" key="1">
    <source>
        <dbReference type="EMBL" id="MDN4120396.1"/>
    </source>
</evidence>
<dbReference type="EMBL" id="JAJHNU010000001">
    <property type="protein sequence ID" value="MDN4120396.1"/>
    <property type="molecule type" value="Genomic_DNA"/>
</dbReference>
<gene>
    <name evidence="1" type="ORF">LMS43_03730</name>
</gene>
<evidence type="ECO:0000313" key="2">
    <source>
        <dbReference type="Proteomes" id="UP001168613"/>
    </source>
</evidence>
<protein>
    <submittedName>
        <fullName evidence="1">DUF3141 domain-containing protein</fullName>
    </submittedName>
</protein>
<name>A0ABT8EGH8_9BURK</name>
<dbReference type="Gene3D" id="3.40.50.1820">
    <property type="entry name" value="alpha/beta hydrolase"/>
    <property type="match status" value="1"/>
</dbReference>
<sequence length="737" mass="82009">MNRYSPLNIDRFINPVRLLQEAAQYATDAWQRSILYADIARQRGNQYRAHMQESIPNVLSFPAEVILSGLDLPDPVNYGLVRILPSADQPTDESKRPFIIVDPRAGHGPGIGGFKPDSEIGAALQAGHPCYFVGFLPMPVPGQTIEHVLAAQAAFVRAVHERHSDSEGKPAVIANCQAGWQTLMAAALWPELFGPLILAGSPVSYWAGDTPMRYAGGLLGGSWLTALSSDIGHGHFDGAWLVQNFENLNPANTIWTKQYNVYAKVDTEGPRYLEFEKYWGGLVYLEDKEIQYIVDNLFIGNKLSSGELSTSSGQRIDLRNIRSPIVVFCSYGDNITPPAQALGWITDLYQTQEDLLGHDQTIVYATHENIGHLGIFVSSNVGRKEHRKFAANIDIIDTLPAGLFHATIDPYQASDGPSDFQDPFLLSIHRSTLDDIRDIVKPNPSSDRAFAAAAKVSNINLALYRQFLQPWVKTYSTKESAQLLSSLHPLRLGFSVWSDKHPYASAVAASAEQVKKHRVASDTSNPFWQLQELYSNYLIKSLDLYRDCRDAVYEASFYSIYGSPFIQAIAGFSGDEQQPARPHPCNTLGHQHHIQTELAKFATQQTSGGLSEALARSLSYIFYERGEADERHFQHAWEAIEPYMSAATHSGRLRQFRALMREQALLLHHDLPASLAGIPTLLAKADKQQVQSARELLNDISQRGEPLSVTEQDYVQHILHYFDQALASTKPDQQASK</sequence>
<comment type="caution">
    <text evidence="1">The sequence shown here is derived from an EMBL/GenBank/DDBJ whole genome shotgun (WGS) entry which is preliminary data.</text>
</comment>
<accession>A0ABT8EGH8</accession>
<reference evidence="1" key="1">
    <citation type="submission" date="2021-11" db="EMBL/GenBank/DDBJ databases">
        <title>Draft genome sequence of Alcaligenes endophyticus type strain CCUG 75668T.</title>
        <authorList>
            <person name="Salva-Serra F."/>
            <person name="Duran R.E."/>
            <person name="Seeger M."/>
            <person name="Moore E.R.B."/>
            <person name="Jaen-Luchoro D."/>
        </authorList>
    </citation>
    <scope>NUCLEOTIDE SEQUENCE</scope>
    <source>
        <strain evidence="1">CCUG 75668</strain>
    </source>
</reference>
<dbReference type="InterPro" id="IPR029058">
    <property type="entry name" value="AB_hydrolase_fold"/>
</dbReference>
<dbReference type="RefSeq" id="WP_266122287.1">
    <property type="nucleotide sequence ID" value="NZ_JAJHNU010000001.1"/>
</dbReference>